<evidence type="ECO:0000313" key="3">
    <source>
        <dbReference type="Proteomes" id="UP001235939"/>
    </source>
</evidence>
<evidence type="ECO:0000313" key="2">
    <source>
        <dbReference type="EMBL" id="UYV63149.1"/>
    </source>
</evidence>
<organism evidence="2 3">
    <name type="scientific">Cordylochernes scorpioides</name>
    <dbReference type="NCBI Taxonomy" id="51811"/>
    <lineage>
        <taxon>Eukaryota</taxon>
        <taxon>Metazoa</taxon>
        <taxon>Ecdysozoa</taxon>
        <taxon>Arthropoda</taxon>
        <taxon>Chelicerata</taxon>
        <taxon>Arachnida</taxon>
        <taxon>Pseudoscorpiones</taxon>
        <taxon>Cheliferoidea</taxon>
        <taxon>Chernetidae</taxon>
        <taxon>Cordylochernes</taxon>
    </lineage>
</organism>
<keyword evidence="3" id="KW-1185">Reference proteome</keyword>
<evidence type="ECO:0000256" key="1">
    <source>
        <dbReference type="SAM" id="MobiDB-lite"/>
    </source>
</evidence>
<gene>
    <name evidence="2" type="ORF">LAZ67_2003294</name>
</gene>
<proteinExistence type="predicted"/>
<name>A0ABY6K2P1_9ARAC</name>
<sequence>MPSNNSALSPAADLSAPIKQTPSTPSSPAAPSPGANIPVHPQGIPTPEPLVPAPSISELPSRPTPSTTITEPTAAPAGEIQDKTSPPIQSSTTMTQILPSQEKEFEDQIKSPLRHQRLSRLDTSSYIYVISWDLWDQCYLMLDEPRCQLYRAVVVEGNTAGPKVK</sequence>
<feature type="region of interest" description="Disordered" evidence="1">
    <location>
        <begin position="1"/>
        <end position="93"/>
    </location>
</feature>
<dbReference type="Proteomes" id="UP001235939">
    <property type="component" value="Chromosome 02"/>
</dbReference>
<accession>A0ABY6K2P1</accession>
<dbReference type="EMBL" id="CP092864">
    <property type="protein sequence ID" value="UYV63149.1"/>
    <property type="molecule type" value="Genomic_DNA"/>
</dbReference>
<feature type="compositionally biased region" description="Polar residues" evidence="1">
    <location>
        <begin position="83"/>
        <end position="93"/>
    </location>
</feature>
<protein>
    <submittedName>
        <fullName evidence="2">Uncharacterized protein</fullName>
    </submittedName>
</protein>
<reference evidence="2 3" key="1">
    <citation type="submission" date="2022-01" db="EMBL/GenBank/DDBJ databases">
        <title>A chromosomal length assembly of Cordylochernes scorpioides.</title>
        <authorList>
            <person name="Zeh D."/>
            <person name="Zeh J."/>
        </authorList>
    </citation>
    <scope>NUCLEOTIDE SEQUENCE [LARGE SCALE GENOMIC DNA]</scope>
    <source>
        <strain evidence="2">IN4F17</strain>
        <tissue evidence="2">Whole Body</tissue>
    </source>
</reference>
<feature type="compositionally biased region" description="Low complexity" evidence="1">
    <location>
        <begin position="1"/>
        <end position="33"/>
    </location>
</feature>